<evidence type="ECO:0000256" key="2">
    <source>
        <dbReference type="ARBA" id="ARBA00013090"/>
    </source>
</evidence>
<keyword evidence="6 7" id="KW-0961">Cell wall biogenesis/degradation</keyword>
<dbReference type="UniPathway" id="UPA00219"/>
<evidence type="ECO:0000256" key="7">
    <source>
        <dbReference type="HAMAP-Rule" id="MF_00258"/>
    </source>
</evidence>
<dbReference type="NCBIfam" id="TIGR00067">
    <property type="entry name" value="glut_race"/>
    <property type="match status" value="1"/>
</dbReference>
<comment type="caution">
    <text evidence="8">The sequence shown here is derived from an EMBL/GenBank/DDBJ whole genome shotgun (WGS) entry which is preliminary data.</text>
</comment>
<dbReference type="Proteomes" id="UP000177078">
    <property type="component" value="Unassembled WGS sequence"/>
</dbReference>
<keyword evidence="4 7" id="KW-0573">Peptidoglycan synthesis</keyword>
<feature type="binding site" evidence="7">
    <location>
        <begin position="6"/>
        <end position="7"/>
    </location>
    <ligand>
        <name>substrate</name>
    </ligand>
</feature>
<dbReference type="GO" id="GO:0009252">
    <property type="term" value="P:peptidoglycan biosynthetic process"/>
    <property type="evidence" value="ECO:0007669"/>
    <property type="project" value="UniProtKB-UniRule"/>
</dbReference>
<name>A0A1G2RCS5_9BACT</name>
<comment type="catalytic activity">
    <reaction evidence="1 7">
        <text>L-glutamate = D-glutamate</text>
        <dbReference type="Rhea" id="RHEA:12813"/>
        <dbReference type="ChEBI" id="CHEBI:29985"/>
        <dbReference type="ChEBI" id="CHEBI:29986"/>
        <dbReference type="EC" id="5.1.1.3"/>
    </reaction>
</comment>
<dbReference type="EMBL" id="MHUC01000032">
    <property type="protein sequence ID" value="OHA70328.1"/>
    <property type="molecule type" value="Genomic_DNA"/>
</dbReference>
<feature type="binding site" evidence="7">
    <location>
        <begin position="38"/>
        <end position="39"/>
    </location>
    <ligand>
        <name>substrate</name>
    </ligand>
</feature>
<dbReference type="FunFam" id="3.40.50.1860:FF:000001">
    <property type="entry name" value="Glutamate racemase"/>
    <property type="match status" value="1"/>
</dbReference>
<keyword evidence="3 7" id="KW-0133">Cell shape</keyword>
<dbReference type="InterPro" id="IPR033134">
    <property type="entry name" value="Asp/Glu_racemase_AS_2"/>
</dbReference>
<sequence>MIGIFDSGIGGLTVVKEFLRYLPDYQIIYFGDSARLPYGTKSPRFIRQCSKEIVKFLLKKGAKVIVIACHTASALAADFLRREFKDTPIFEIITPGVSGAIQSTKNKTIGIIGTPGTVNSGVHRRALLKKVADLNVYTESCPLLVPLIEEGWFERKETRLIVKNYLAPLKKKKIDTLILACTHYPLLKKVISFAMGKRVRIINPAKDLALSFRSLLRQNEKLANSLKKSKQHQFFLSDDPYNFRLMSRFCLGKEINPKIVRFN</sequence>
<gene>
    <name evidence="7" type="primary">murI</name>
    <name evidence="8" type="ORF">A3F15_02730</name>
</gene>
<evidence type="ECO:0000256" key="1">
    <source>
        <dbReference type="ARBA" id="ARBA00001602"/>
    </source>
</evidence>
<dbReference type="PANTHER" id="PTHR21198">
    <property type="entry name" value="GLUTAMATE RACEMASE"/>
    <property type="match status" value="1"/>
</dbReference>
<dbReference type="GO" id="GO:0008881">
    <property type="term" value="F:glutamate racemase activity"/>
    <property type="evidence" value="ECO:0007669"/>
    <property type="project" value="UniProtKB-UniRule"/>
</dbReference>
<protein>
    <recommendedName>
        <fullName evidence="2 7">Glutamate racemase</fullName>
        <ecNumber evidence="2 7">5.1.1.3</ecNumber>
    </recommendedName>
</protein>
<comment type="caution">
    <text evidence="7">Lacks conserved residue(s) required for the propagation of feature annotation.</text>
</comment>
<dbReference type="PANTHER" id="PTHR21198:SF2">
    <property type="entry name" value="GLUTAMATE RACEMASE"/>
    <property type="match status" value="1"/>
</dbReference>
<evidence type="ECO:0000313" key="9">
    <source>
        <dbReference type="Proteomes" id="UP000177078"/>
    </source>
</evidence>
<comment type="function">
    <text evidence="7">Provides the (R)-glutamate required for cell wall biosynthesis.</text>
</comment>
<evidence type="ECO:0000313" key="8">
    <source>
        <dbReference type="EMBL" id="OHA70328.1"/>
    </source>
</evidence>
<evidence type="ECO:0000256" key="6">
    <source>
        <dbReference type="ARBA" id="ARBA00023316"/>
    </source>
</evidence>
<dbReference type="InterPro" id="IPR015942">
    <property type="entry name" value="Asp/Glu/hydantoin_racemase"/>
</dbReference>
<dbReference type="GO" id="GO:0008360">
    <property type="term" value="P:regulation of cell shape"/>
    <property type="evidence" value="ECO:0007669"/>
    <property type="project" value="UniProtKB-KW"/>
</dbReference>
<dbReference type="EC" id="5.1.1.3" evidence="2 7"/>
<feature type="active site" description="Proton donor/acceptor" evidence="7">
    <location>
        <position position="69"/>
    </location>
</feature>
<evidence type="ECO:0000256" key="5">
    <source>
        <dbReference type="ARBA" id="ARBA00023235"/>
    </source>
</evidence>
<dbReference type="GO" id="GO:0071555">
    <property type="term" value="P:cell wall organization"/>
    <property type="evidence" value="ECO:0007669"/>
    <property type="project" value="UniProtKB-KW"/>
</dbReference>
<reference evidence="8 9" key="1">
    <citation type="journal article" date="2016" name="Nat. Commun.">
        <title>Thousands of microbial genomes shed light on interconnected biogeochemical processes in an aquifer system.</title>
        <authorList>
            <person name="Anantharaman K."/>
            <person name="Brown C.T."/>
            <person name="Hug L.A."/>
            <person name="Sharon I."/>
            <person name="Castelle C.J."/>
            <person name="Probst A.J."/>
            <person name="Thomas B.C."/>
            <person name="Singh A."/>
            <person name="Wilkins M.J."/>
            <person name="Karaoz U."/>
            <person name="Brodie E.L."/>
            <person name="Williams K.H."/>
            <person name="Hubbard S.S."/>
            <person name="Banfield J.F."/>
        </authorList>
    </citation>
    <scope>NUCLEOTIDE SEQUENCE [LARGE SCALE GENOMIC DNA]</scope>
</reference>
<feature type="binding site" evidence="7">
    <location>
        <begin position="182"/>
        <end position="183"/>
    </location>
    <ligand>
        <name>substrate</name>
    </ligand>
</feature>
<evidence type="ECO:0000256" key="3">
    <source>
        <dbReference type="ARBA" id="ARBA00022960"/>
    </source>
</evidence>
<dbReference type="InterPro" id="IPR001920">
    <property type="entry name" value="Asp/Glu_race"/>
</dbReference>
<comment type="pathway">
    <text evidence="7">Cell wall biogenesis; peptidoglycan biosynthesis.</text>
</comment>
<dbReference type="PROSITE" id="PS00924">
    <property type="entry name" value="ASP_GLU_RACEMASE_2"/>
    <property type="match status" value="1"/>
</dbReference>
<dbReference type="HAMAP" id="MF_00258">
    <property type="entry name" value="Glu_racemase"/>
    <property type="match status" value="1"/>
</dbReference>
<evidence type="ECO:0000256" key="4">
    <source>
        <dbReference type="ARBA" id="ARBA00022984"/>
    </source>
</evidence>
<feature type="active site" description="Proton donor/acceptor" evidence="7">
    <location>
        <position position="181"/>
    </location>
</feature>
<dbReference type="InterPro" id="IPR004391">
    <property type="entry name" value="Glu_race"/>
</dbReference>
<dbReference type="Gene3D" id="3.40.50.1860">
    <property type="match status" value="2"/>
</dbReference>
<proteinExistence type="inferred from homology"/>
<dbReference type="STRING" id="1802457.A3F15_02730"/>
<comment type="similarity">
    <text evidence="7">Belongs to the aspartate/glutamate racemases family.</text>
</comment>
<dbReference type="SUPFAM" id="SSF53681">
    <property type="entry name" value="Aspartate/glutamate racemase"/>
    <property type="match status" value="2"/>
</dbReference>
<dbReference type="AlphaFoldDB" id="A0A1G2RCS5"/>
<organism evidence="8 9">
    <name type="scientific">Candidatus Wildermuthbacteria bacterium RIFCSPHIGHO2_12_FULL_40_12</name>
    <dbReference type="NCBI Taxonomy" id="1802457"/>
    <lineage>
        <taxon>Bacteria</taxon>
        <taxon>Candidatus Wildermuthiibacteriota</taxon>
    </lineage>
</organism>
<dbReference type="Pfam" id="PF01177">
    <property type="entry name" value="Asp_Glu_race"/>
    <property type="match status" value="1"/>
</dbReference>
<accession>A0A1G2RCS5</accession>
<keyword evidence="5 7" id="KW-0413">Isomerase</keyword>